<dbReference type="Proteomes" id="UP000515518">
    <property type="component" value="Chromosome"/>
</dbReference>
<evidence type="ECO:0000313" key="2">
    <source>
        <dbReference type="Proteomes" id="UP000515518"/>
    </source>
</evidence>
<protein>
    <submittedName>
        <fullName evidence="1">Uncharacterized protein</fullName>
    </submittedName>
</protein>
<name>A0A7G6RL20_RHILV</name>
<sequence>MPTYEIEMNGQTFEVEAPDDAAASKAIQGLQNPQTPKAIEQSTGMDMLKSAGSGVVQGALDLAGLPGTIQNAFDSSFSKVTGDVASLWGGKGVPAPPPSPLSGEGLRGLMSSATGGATEYKPETRAGRYAQTAGAFVPGAVALGGSGGMVGNALKYGVVPGVTSEAAGQAAEAYAPKLEPYARIAGALA</sequence>
<reference evidence="2" key="1">
    <citation type="journal article" date="2020" name="Mol. Plant Microbe">
        <title>Rhizobial microsymbionts of the narrowly endemic Oxytropis species growing in Kamchatka are characterized by significant genetic diversity and possess a set of genes that are associated with T3SS and T6SS secretion systems and can affect the development of symbiosis.</title>
        <authorList>
            <person name="Safronova V."/>
            <person name="Guro P."/>
            <person name="Sazanova A."/>
            <person name="Kuznetsova I."/>
            <person name="Belimov A."/>
            <person name="Yakubov V."/>
            <person name="Chirak E."/>
            <person name="Afonin A."/>
            <person name="Gogolev Y."/>
            <person name="Andronov E."/>
            <person name="Tikhonovich I."/>
        </authorList>
    </citation>
    <scope>NUCLEOTIDE SEQUENCE [LARGE SCALE GENOMIC DNA]</scope>
    <source>
        <strain evidence="2">RCAM0610</strain>
    </source>
</reference>
<organism evidence="1 2">
    <name type="scientific">Rhizobium leguminosarum bv. viciae</name>
    <dbReference type="NCBI Taxonomy" id="387"/>
    <lineage>
        <taxon>Bacteria</taxon>
        <taxon>Pseudomonadati</taxon>
        <taxon>Pseudomonadota</taxon>
        <taxon>Alphaproteobacteria</taxon>
        <taxon>Hyphomicrobiales</taxon>
        <taxon>Rhizobiaceae</taxon>
        <taxon>Rhizobium/Agrobacterium group</taxon>
        <taxon>Rhizobium</taxon>
    </lineage>
</organism>
<gene>
    <name evidence="1" type="ORF">HB770_20815</name>
</gene>
<evidence type="ECO:0000313" key="1">
    <source>
        <dbReference type="EMBL" id="QND42952.1"/>
    </source>
</evidence>
<dbReference type="EMBL" id="CP050549">
    <property type="protein sequence ID" value="QND42952.1"/>
    <property type="molecule type" value="Genomic_DNA"/>
</dbReference>
<dbReference type="AlphaFoldDB" id="A0A7G6RL20"/>
<accession>A0A7G6RL20</accession>
<proteinExistence type="predicted"/>